<keyword evidence="3" id="KW-1185">Reference proteome</keyword>
<feature type="region of interest" description="Disordered" evidence="1">
    <location>
        <begin position="1"/>
        <end position="79"/>
    </location>
</feature>
<dbReference type="EMBL" id="PYGA01000011">
    <property type="protein sequence ID" value="PSK96569.1"/>
    <property type="molecule type" value="Genomic_DNA"/>
</dbReference>
<accession>A0A2P8DHB2</accession>
<name>A0A2P8DHB2_9ACTN</name>
<feature type="region of interest" description="Disordered" evidence="1">
    <location>
        <begin position="91"/>
        <end position="155"/>
    </location>
</feature>
<reference evidence="2 3" key="1">
    <citation type="submission" date="2018-03" db="EMBL/GenBank/DDBJ databases">
        <title>Genomic Encyclopedia of Archaeal and Bacterial Type Strains, Phase II (KMG-II): from individual species to whole genera.</title>
        <authorList>
            <person name="Goeker M."/>
        </authorList>
    </citation>
    <scope>NUCLEOTIDE SEQUENCE [LARGE SCALE GENOMIC DNA]</scope>
    <source>
        <strain evidence="2 3">DSM 45312</strain>
    </source>
</reference>
<feature type="compositionally biased region" description="Low complexity" evidence="1">
    <location>
        <begin position="91"/>
        <end position="101"/>
    </location>
</feature>
<feature type="compositionally biased region" description="Pro residues" evidence="1">
    <location>
        <begin position="288"/>
        <end position="297"/>
    </location>
</feature>
<comment type="caution">
    <text evidence="2">The sequence shown here is derived from an EMBL/GenBank/DDBJ whole genome shotgun (WGS) entry which is preliminary data.</text>
</comment>
<proteinExistence type="predicted"/>
<feature type="region of interest" description="Disordered" evidence="1">
    <location>
        <begin position="263"/>
        <end position="347"/>
    </location>
</feature>
<gene>
    <name evidence="2" type="ORF">CLV63_111164</name>
</gene>
<organism evidence="2 3">
    <name type="scientific">Murinocardiopsis flavida</name>
    <dbReference type="NCBI Taxonomy" id="645275"/>
    <lineage>
        <taxon>Bacteria</taxon>
        <taxon>Bacillati</taxon>
        <taxon>Actinomycetota</taxon>
        <taxon>Actinomycetes</taxon>
        <taxon>Streptosporangiales</taxon>
        <taxon>Nocardiopsidaceae</taxon>
        <taxon>Murinocardiopsis</taxon>
    </lineage>
</organism>
<feature type="compositionally biased region" description="Basic residues" evidence="1">
    <location>
        <begin position="54"/>
        <end position="75"/>
    </location>
</feature>
<sequence>MGPRWSGPAPSQHSPPGRWPAIPPRARLTQRFPLRRAAGPQSCREHASPQHSPPRVHRRDGRRAGRVCGRMKRVRGQAGRVVAVRGRVAALGGGSRAPSATGGDGRAARRLRSSDRRHTSRSGPARQAPRQPPRDARTRPRAPAQRKARLRAQSSTRGGGLAAYVRYGGVFRGGGVLIRVPRQDHVHHADEQSGETACTCLDCGVVSGFRGGCGPAGWRGDHPDVIRVLSGLSLPSRSHHVRRLGWWSATSESLTCPFVRVSAPRRPNPRARTQRWPIARTPAHHRPSLPPPTPAPAHPIRSDRARPLAAVGAASDHRSPAGGPAGRPPSGRADPRIRFDTAEAPAPRRCWRCL</sequence>
<evidence type="ECO:0000313" key="3">
    <source>
        <dbReference type="Proteomes" id="UP000240542"/>
    </source>
</evidence>
<evidence type="ECO:0000256" key="1">
    <source>
        <dbReference type="SAM" id="MobiDB-lite"/>
    </source>
</evidence>
<evidence type="ECO:0000313" key="2">
    <source>
        <dbReference type="EMBL" id="PSK96569.1"/>
    </source>
</evidence>
<dbReference type="Proteomes" id="UP000240542">
    <property type="component" value="Unassembled WGS sequence"/>
</dbReference>
<dbReference type="AlphaFoldDB" id="A0A2P8DHB2"/>
<protein>
    <submittedName>
        <fullName evidence="2">Uncharacterized protein</fullName>
    </submittedName>
</protein>